<keyword evidence="6" id="KW-0472">Membrane</keyword>
<keyword evidence="4" id="KW-0378">Hydrolase</keyword>
<evidence type="ECO:0000313" key="9">
    <source>
        <dbReference type="EMBL" id="HED09234.1"/>
    </source>
</evidence>
<evidence type="ECO:0000256" key="5">
    <source>
        <dbReference type="ARBA" id="ARBA00022825"/>
    </source>
</evidence>
<dbReference type="InterPro" id="IPR004635">
    <property type="entry name" value="Pept_S49_SppA"/>
</dbReference>
<dbReference type="CDD" id="cd07023">
    <property type="entry name" value="S49_Sppa_N_C"/>
    <property type="match status" value="1"/>
</dbReference>
<accession>A0A7V1LJN3</accession>
<dbReference type="NCBIfam" id="TIGR00706">
    <property type="entry name" value="SppA_dom"/>
    <property type="match status" value="1"/>
</dbReference>
<evidence type="ECO:0000256" key="6">
    <source>
        <dbReference type="ARBA" id="ARBA00023136"/>
    </source>
</evidence>
<comment type="similarity">
    <text evidence="2">Belongs to the peptidase S49 family.</text>
</comment>
<feature type="domain" description="Peptidase S49" evidence="8">
    <location>
        <begin position="114"/>
        <end position="251"/>
    </location>
</feature>
<proteinExistence type="inferred from homology"/>
<dbReference type="GO" id="GO:0008236">
    <property type="term" value="F:serine-type peptidase activity"/>
    <property type="evidence" value="ECO:0007669"/>
    <property type="project" value="UniProtKB-KW"/>
</dbReference>
<feature type="active site" description="Nucleophile" evidence="7">
    <location>
        <position position="374"/>
    </location>
</feature>
<name>A0A7V1LJN3_CALAY</name>
<dbReference type="InterPro" id="IPR004634">
    <property type="entry name" value="Pept_S49_pIV"/>
</dbReference>
<sequence>MKSFFKYLLVLLSGFVILFLLLFLVISSLGSSEPAVPDEAYLDISLSGTLPDYAPSDPFQELTQSKALSLQSLRDVLEKAAVDKRIHAVVIHFNFPQLGLAQVEELREAIRRYRESGKKIYAQIPMGFTRDYLVAAACDSVFMPETANLFLTGISSEVTHYKDLLEKIGVEAEYVHAGTYKTAPEQYTRSSSSDAQKEVLNRILDQVFDGILEMVATSRGLSRERVNELINRVSGFTGEMALEAGLIDAARPLRVLTDRFEDGGWQKISARQYARIPVSSLGIRNKERIAVIEVQGVIAGGSNSNDPFLGTVAGSDDIIRDIRKAAKSRTTKAIILRIDSPGGSAIHSDAIYEAVKRAAEEKPVIATIGDYGASGGYYVALAADTIVANSLSLVGSIGVFAGKFSLNGLNKKVGIGIDRISRGENAALFSTNSRWSATERKLMQGLIDKFYQYFVQITASHRRLSFEQADDVARGRVWSGVDGLEKKLLDARGTFYAAVDIAKQKAGIAPETSVRLAYFPREKKLFAELFSFMSQAGQILNLWENPLEKLVRNYQNKTLLIVPYKISWQ</sequence>
<evidence type="ECO:0000256" key="7">
    <source>
        <dbReference type="PIRSR" id="PIRSR001217-1"/>
    </source>
</evidence>
<comment type="subcellular location">
    <subcellularLocation>
        <location evidence="1">Membrane</location>
    </subcellularLocation>
</comment>
<dbReference type="EMBL" id="DRLD01000024">
    <property type="protein sequence ID" value="HED09234.1"/>
    <property type="molecule type" value="Genomic_DNA"/>
</dbReference>
<dbReference type="InterPro" id="IPR047217">
    <property type="entry name" value="S49_SppA_67K_type_N"/>
</dbReference>
<reference evidence="9" key="1">
    <citation type="journal article" date="2020" name="mSystems">
        <title>Genome- and Community-Level Interaction Insights into Carbon Utilization and Element Cycling Functions of Hydrothermarchaeota in Hydrothermal Sediment.</title>
        <authorList>
            <person name="Zhou Z."/>
            <person name="Liu Y."/>
            <person name="Xu W."/>
            <person name="Pan J."/>
            <person name="Luo Z.H."/>
            <person name="Li M."/>
        </authorList>
    </citation>
    <scope>NUCLEOTIDE SEQUENCE [LARGE SCALE GENOMIC DNA]</scope>
    <source>
        <strain evidence="9">HyVt-456</strain>
    </source>
</reference>
<dbReference type="Pfam" id="PF01343">
    <property type="entry name" value="Peptidase_S49"/>
    <property type="match status" value="2"/>
</dbReference>
<dbReference type="AlphaFoldDB" id="A0A7V1LJN3"/>
<evidence type="ECO:0000256" key="2">
    <source>
        <dbReference type="ARBA" id="ARBA00008683"/>
    </source>
</evidence>
<protein>
    <submittedName>
        <fullName evidence="9">Signal peptide peptidase SppA</fullName>
    </submittedName>
</protein>
<dbReference type="CDD" id="cd07018">
    <property type="entry name" value="S49_SppA_67K_type"/>
    <property type="match status" value="1"/>
</dbReference>
<dbReference type="PIRSF" id="PIRSF001217">
    <property type="entry name" value="Protease_4_SppA"/>
    <property type="match status" value="1"/>
</dbReference>
<feature type="domain" description="Peptidase S49" evidence="8">
    <location>
        <begin position="358"/>
        <end position="508"/>
    </location>
</feature>
<dbReference type="PANTHER" id="PTHR33209:SF1">
    <property type="entry name" value="PEPTIDASE S49 DOMAIN-CONTAINING PROTEIN"/>
    <property type="match status" value="1"/>
</dbReference>
<dbReference type="InterPro" id="IPR002142">
    <property type="entry name" value="Peptidase_S49"/>
</dbReference>
<dbReference type="GO" id="GO:0006465">
    <property type="term" value="P:signal peptide processing"/>
    <property type="evidence" value="ECO:0007669"/>
    <property type="project" value="InterPro"/>
</dbReference>
<dbReference type="Proteomes" id="UP000886005">
    <property type="component" value="Unassembled WGS sequence"/>
</dbReference>
<dbReference type="SUPFAM" id="SSF52096">
    <property type="entry name" value="ClpP/crotonase"/>
    <property type="match status" value="2"/>
</dbReference>
<dbReference type="Gene3D" id="6.20.330.10">
    <property type="match status" value="1"/>
</dbReference>
<comment type="caution">
    <text evidence="9">The sequence shown here is derived from an EMBL/GenBank/DDBJ whole genome shotgun (WGS) entry which is preliminary data.</text>
</comment>
<dbReference type="PANTHER" id="PTHR33209">
    <property type="entry name" value="PROTEASE 4"/>
    <property type="match status" value="1"/>
</dbReference>
<evidence type="ECO:0000259" key="8">
    <source>
        <dbReference type="Pfam" id="PF01343"/>
    </source>
</evidence>
<organism evidence="9">
    <name type="scientific">Caldithrix abyssi</name>
    <dbReference type="NCBI Taxonomy" id="187145"/>
    <lineage>
        <taxon>Bacteria</taxon>
        <taxon>Pseudomonadati</taxon>
        <taxon>Calditrichota</taxon>
        <taxon>Calditrichia</taxon>
        <taxon>Calditrichales</taxon>
        <taxon>Calditrichaceae</taxon>
        <taxon>Caldithrix</taxon>
    </lineage>
</organism>
<dbReference type="InterPro" id="IPR029045">
    <property type="entry name" value="ClpP/crotonase-like_dom_sf"/>
</dbReference>
<dbReference type="Gene3D" id="3.90.226.10">
    <property type="entry name" value="2-enoyl-CoA Hydratase, Chain A, domain 1"/>
    <property type="match status" value="2"/>
</dbReference>
<dbReference type="GO" id="GO:0016020">
    <property type="term" value="C:membrane"/>
    <property type="evidence" value="ECO:0007669"/>
    <property type="project" value="UniProtKB-SubCell"/>
</dbReference>
<evidence type="ECO:0000256" key="3">
    <source>
        <dbReference type="ARBA" id="ARBA00022670"/>
    </source>
</evidence>
<gene>
    <name evidence="9" type="primary">sppA</name>
    <name evidence="9" type="ORF">ENJ10_00965</name>
</gene>
<dbReference type="InterPro" id="IPR047272">
    <property type="entry name" value="S49_SppA_C"/>
</dbReference>
<evidence type="ECO:0000256" key="4">
    <source>
        <dbReference type="ARBA" id="ARBA00022801"/>
    </source>
</evidence>
<keyword evidence="3" id="KW-0645">Protease</keyword>
<feature type="active site" description="Proton donor/acceptor" evidence="7">
    <location>
        <position position="181"/>
    </location>
</feature>
<keyword evidence="5" id="KW-0720">Serine protease</keyword>
<evidence type="ECO:0000256" key="1">
    <source>
        <dbReference type="ARBA" id="ARBA00004370"/>
    </source>
</evidence>